<sequence length="175" mass="20136">MNIPIRTRFQAPSEFRRDSIRKNQCPKTASTWSTSLQPSATNRGSSANSARSSRRRRCSSLSSKAKKTKFPALNKKFLYGVKKKAKKEANKDKPFTPNKPLFTKITLEKGISYICRLNNHLTNEEIVNHLNFQGFYKIHPNSFVIRTKVKNPPITAKDVHEKVIYDVVRRDNKSK</sequence>
<evidence type="ECO:0000313" key="2">
    <source>
        <dbReference type="EMBL" id="CAE0344207.1"/>
    </source>
</evidence>
<feature type="compositionally biased region" description="Low complexity" evidence="1">
    <location>
        <begin position="39"/>
        <end position="51"/>
    </location>
</feature>
<organism evidence="2">
    <name type="scientific">Euplotes harpa</name>
    <dbReference type="NCBI Taxonomy" id="151035"/>
    <lineage>
        <taxon>Eukaryota</taxon>
        <taxon>Sar</taxon>
        <taxon>Alveolata</taxon>
        <taxon>Ciliophora</taxon>
        <taxon>Intramacronucleata</taxon>
        <taxon>Spirotrichea</taxon>
        <taxon>Hypotrichia</taxon>
        <taxon>Euplotida</taxon>
        <taxon>Euplotidae</taxon>
        <taxon>Euplotes</taxon>
    </lineage>
</organism>
<reference evidence="2" key="1">
    <citation type="submission" date="2021-01" db="EMBL/GenBank/DDBJ databases">
        <authorList>
            <person name="Corre E."/>
            <person name="Pelletier E."/>
            <person name="Niang G."/>
            <person name="Scheremetjew M."/>
            <person name="Finn R."/>
            <person name="Kale V."/>
            <person name="Holt S."/>
            <person name="Cochrane G."/>
            <person name="Meng A."/>
            <person name="Brown T."/>
            <person name="Cohen L."/>
        </authorList>
    </citation>
    <scope>NUCLEOTIDE SEQUENCE</scope>
    <source>
        <strain evidence="2">FSP1.4</strain>
    </source>
</reference>
<evidence type="ECO:0000256" key="1">
    <source>
        <dbReference type="SAM" id="MobiDB-lite"/>
    </source>
</evidence>
<name>A0A7S3J4I0_9SPIT</name>
<dbReference type="AlphaFoldDB" id="A0A7S3J4I0"/>
<feature type="region of interest" description="Disordered" evidence="1">
    <location>
        <begin position="13"/>
        <end position="65"/>
    </location>
</feature>
<dbReference type="EMBL" id="HBII01007060">
    <property type="protein sequence ID" value="CAE0344207.1"/>
    <property type="molecule type" value="Transcribed_RNA"/>
</dbReference>
<accession>A0A7S3J4I0</accession>
<proteinExistence type="predicted"/>
<protein>
    <submittedName>
        <fullName evidence="2">Uncharacterized protein</fullName>
    </submittedName>
</protein>
<feature type="compositionally biased region" description="Polar residues" evidence="1">
    <location>
        <begin position="25"/>
        <end position="38"/>
    </location>
</feature>
<feature type="compositionally biased region" description="Basic residues" evidence="1">
    <location>
        <begin position="52"/>
        <end position="65"/>
    </location>
</feature>
<gene>
    <name evidence="2" type="ORF">EHAR0213_LOCUS3114</name>
</gene>